<dbReference type="InParanoid" id="F0YH59"/>
<dbReference type="RefSeq" id="XP_009039771.1">
    <property type="nucleotide sequence ID" value="XM_009041523.1"/>
</dbReference>
<accession>F0YH59</accession>
<dbReference type="GeneID" id="20225719"/>
<organism evidence="3">
    <name type="scientific">Aureococcus anophagefferens</name>
    <name type="common">Harmful bloom alga</name>
    <dbReference type="NCBI Taxonomy" id="44056"/>
    <lineage>
        <taxon>Eukaryota</taxon>
        <taxon>Sar</taxon>
        <taxon>Stramenopiles</taxon>
        <taxon>Ochrophyta</taxon>
        <taxon>Pelagophyceae</taxon>
        <taxon>Pelagomonadales</taxon>
        <taxon>Pelagomonadaceae</taxon>
        <taxon>Aureococcus</taxon>
    </lineage>
</organism>
<sequence length="396" mass="42058">MAANFAPTSTRILLRFASTHSSAVASRLRSREVLIPASLHNVGDLAAWIRGRYRVVEDADVRLQWKGRPLASTRTLASVVGRRGAAAQPPLLEVLCAAPAPPTAAPTAAGRPSKKRPRDATAETAPEPTPRSRRRSAESLDSVASADVERPASSPTYPMSEYDDEDEPLHCLPLLPDHKRHLVPSWARPESAWLRAAAASQDADGAAVFGAPAATCDLRPIFGRSPAAPRGRAARPPDSSDSERWSPPRPPRTPRSSSPGDDDLEASSPSQWPSAACGGPAKDVALVVVAAADLEPPGGGVAVARGHRYPTVMRDVDTFGNLRRHYAKHNALRETELALFHGGAKLPLLSCARDRGLAGDATIEVRHQPRGADAAERCAPRRISSTSSDEGARAAI</sequence>
<protein>
    <recommendedName>
        <fullName evidence="4">Ubiquitin-like domain-containing protein</fullName>
    </recommendedName>
</protein>
<name>F0YH59_AURAN</name>
<keyword evidence="3" id="KW-1185">Reference proteome</keyword>
<feature type="region of interest" description="Disordered" evidence="1">
    <location>
        <begin position="101"/>
        <end position="170"/>
    </location>
</feature>
<feature type="compositionally biased region" description="Low complexity" evidence="1">
    <location>
        <begin position="223"/>
        <end position="239"/>
    </location>
</feature>
<dbReference type="KEGG" id="aaf:AURANDRAFT_66266"/>
<evidence type="ECO:0000313" key="2">
    <source>
        <dbReference type="EMBL" id="EGB05643.1"/>
    </source>
</evidence>
<dbReference type="AlphaFoldDB" id="F0YH59"/>
<feature type="region of interest" description="Disordered" evidence="1">
    <location>
        <begin position="369"/>
        <end position="396"/>
    </location>
</feature>
<evidence type="ECO:0000313" key="3">
    <source>
        <dbReference type="Proteomes" id="UP000002729"/>
    </source>
</evidence>
<feature type="region of interest" description="Disordered" evidence="1">
    <location>
        <begin position="221"/>
        <end position="277"/>
    </location>
</feature>
<dbReference type="Proteomes" id="UP000002729">
    <property type="component" value="Unassembled WGS sequence"/>
</dbReference>
<proteinExistence type="predicted"/>
<evidence type="ECO:0008006" key="4">
    <source>
        <dbReference type="Google" id="ProtNLM"/>
    </source>
</evidence>
<gene>
    <name evidence="2" type="ORF">AURANDRAFT_66266</name>
</gene>
<dbReference type="EMBL" id="GL833140">
    <property type="protein sequence ID" value="EGB05643.1"/>
    <property type="molecule type" value="Genomic_DNA"/>
</dbReference>
<reference evidence="2 3" key="1">
    <citation type="journal article" date="2011" name="Proc. Natl. Acad. Sci. U.S.A.">
        <title>Niche of harmful alga Aureococcus anophagefferens revealed through ecogenomics.</title>
        <authorList>
            <person name="Gobler C.J."/>
            <person name="Berry D.L."/>
            <person name="Dyhrman S.T."/>
            <person name="Wilhelm S.W."/>
            <person name="Salamov A."/>
            <person name="Lobanov A.V."/>
            <person name="Zhang Y."/>
            <person name="Collier J.L."/>
            <person name="Wurch L.L."/>
            <person name="Kustka A.B."/>
            <person name="Dill B.D."/>
            <person name="Shah M."/>
            <person name="VerBerkmoes N.C."/>
            <person name="Kuo A."/>
            <person name="Terry A."/>
            <person name="Pangilinan J."/>
            <person name="Lindquist E.A."/>
            <person name="Lucas S."/>
            <person name="Paulsen I.T."/>
            <person name="Hattenrath-Lehmann T.K."/>
            <person name="Talmage S.C."/>
            <person name="Walker E.A."/>
            <person name="Koch F."/>
            <person name="Burson A.M."/>
            <person name="Marcoval M.A."/>
            <person name="Tang Y.Z."/>
            <person name="Lecleir G.R."/>
            <person name="Coyne K.J."/>
            <person name="Berg G.M."/>
            <person name="Bertrand E.M."/>
            <person name="Saito M.A."/>
            <person name="Gladyshev V.N."/>
            <person name="Grigoriev I.V."/>
        </authorList>
    </citation>
    <scope>NUCLEOTIDE SEQUENCE [LARGE SCALE GENOMIC DNA]</scope>
    <source>
        <strain evidence="3">CCMP 1984</strain>
    </source>
</reference>
<dbReference type="OrthoDB" id="206906at2759"/>
<evidence type="ECO:0000256" key="1">
    <source>
        <dbReference type="SAM" id="MobiDB-lite"/>
    </source>
</evidence>